<evidence type="ECO:0000256" key="3">
    <source>
        <dbReference type="ARBA" id="ARBA00004496"/>
    </source>
</evidence>
<comment type="similarity">
    <text evidence="5 17">Belongs to the sugar phosphate cyclases superfamily. Dehydroquinate synthase family.</text>
</comment>
<evidence type="ECO:0000259" key="19">
    <source>
        <dbReference type="Pfam" id="PF24621"/>
    </source>
</evidence>
<dbReference type="InterPro" id="IPR030960">
    <property type="entry name" value="DHQS/DOIS_N"/>
</dbReference>
<evidence type="ECO:0000313" key="21">
    <source>
        <dbReference type="Proteomes" id="UP000275076"/>
    </source>
</evidence>
<evidence type="ECO:0000259" key="18">
    <source>
        <dbReference type="Pfam" id="PF01761"/>
    </source>
</evidence>
<feature type="binding site" evidence="17">
    <location>
        <begin position="130"/>
        <end position="131"/>
    </location>
    <ligand>
        <name>NAD(+)</name>
        <dbReference type="ChEBI" id="CHEBI:57540"/>
    </ligand>
</feature>
<dbReference type="HAMAP" id="MF_00110">
    <property type="entry name" value="DHQ_synthase"/>
    <property type="match status" value="1"/>
</dbReference>
<keyword evidence="10 17" id="KW-0479">Metal-binding</keyword>
<keyword evidence="21" id="KW-1185">Reference proteome</keyword>
<dbReference type="Proteomes" id="UP000275076">
    <property type="component" value="Unassembled WGS sequence"/>
</dbReference>
<evidence type="ECO:0000256" key="11">
    <source>
        <dbReference type="ARBA" id="ARBA00022741"/>
    </source>
</evidence>
<dbReference type="UniPathway" id="UPA00053">
    <property type="reaction ID" value="UER00085"/>
</dbReference>
<feature type="binding site" evidence="17">
    <location>
        <position position="142"/>
    </location>
    <ligand>
        <name>NAD(+)</name>
        <dbReference type="ChEBI" id="CHEBI:57540"/>
    </ligand>
</feature>
<dbReference type="NCBIfam" id="TIGR01357">
    <property type="entry name" value="aroB"/>
    <property type="match status" value="1"/>
</dbReference>
<feature type="binding site" evidence="17">
    <location>
        <position position="151"/>
    </location>
    <ligand>
        <name>NAD(+)</name>
        <dbReference type="ChEBI" id="CHEBI:57540"/>
    </ligand>
</feature>
<feature type="binding site" evidence="17">
    <location>
        <begin position="169"/>
        <end position="172"/>
    </location>
    <ligand>
        <name>NAD(+)</name>
        <dbReference type="ChEBI" id="CHEBI:57540"/>
    </ligand>
</feature>
<dbReference type="InterPro" id="IPR030963">
    <property type="entry name" value="DHQ_synth_fam"/>
</dbReference>
<evidence type="ECO:0000256" key="2">
    <source>
        <dbReference type="ARBA" id="ARBA00001911"/>
    </source>
</evidence>
<dbReference type="PANTHER" id="PTHR43622">
    <property type="entry name" value="3-DEHYDROQUINATE SYNTHASE"/>
    <property type="match status" value="1"/>
</dbReference>
<protein>
    <recommendedName>
        <fullName evidence="7 17">3-dehydroquinate synthase</fullName>
        <shortName evidence="17">DHQS</shortName>
        <ecNumber evidence="6 17">4.2.3.4</ecNumber>
    </recommendedName>
</protein>
<dbReference type="FunFam" id="3.40.50.1970:FF:000001">
    <property type="entry name" value="3-dehydroquinate synthase"/>
    <property type="match status" value="1"/>
</dbReference>
<feature type="binding site" evidence="17">
    <location>
        <position position="184"/>
    </location>
    <ligand>
        <name>Zn(2+)</name>
        <dbReference type="ChEBI" id="CHEBI:29105"/>
    </ligand>
</feature>
<evidence type="ECO:0000256" key="15">
    <source>
        <dbReference type="ARBA" id="ARBA00023239"/>
    </source>
</evidence>
<keyword evidence="13 17" id="KW-0520">NAD</keyword>
<evidence type="ECO:0000256" key="7">
    <source>
        <dbReference type="ARBA" id="ARBA00017684"/>
    </source>
</evidence>
<dbReference type="GO" id="GO:0003856">
    <property type="term" value="F:3-dehydroquinate synthase activity"/>
    <property type="evidence" value="ECO:0007669"/>
    <property type="project" value="UniProtKB-UniRule"/>
</dbReference>
<comment type="subcellular location">
    <subcellularLocation>
        <location evidence="3 17">Cytoplasm</location>
    </subcellularLocation>
</comment>
<dbReference type="GO" id="GO:0008652">
    <property type="term" value="P:amino acid biosynthetic process"/>
    <property type="evidence" value="ECO:0007669"/>
    <property type="project" value="UniProtKB-KW"/>
</dbReference>
<feature type="binding site" evidence="17">
    <location>
        <position position="247"/>
    </location>
    <ligand>
        <name>Zn(2+)</name>
        <dbReference type="ChEBI" id="CHEBI:29105"/>
    </ligand>
</feature>
<dbReference type="GO" id="GO:0009073">
    <property type="term" value="P:aromatic amino acid family biosynthetic process"/>
    <property type="evidence" value="ECO:0007669"/>
    <property type="project" value="UniProtKB-KW"/>
</dbReference>
<keyword evidence="12 17" id="KW-0862">Zinc</keyword>
<dbReference type="CDD" id="cd08195">
    <property type="entry name" value="DHQS"/>
    <property type="match status" value="1"/>
</dbReference>
<feature type="domain" description="3-dehydroquinate synthase N-terminal" evidence="18">
    <location>
        <begin position="68"/>
        <end position="179"/>
    </location>
</feature>
<dbReference type="RefSeq" id="WP_125555492.1">
    <property type="nucleotide sequence ID" value="NZ_RBVX01000006.1"/>
</dbReference>
<dbReference type="GO" id="GO:0009423">
    <property type="term" value="P:chorismate biosynthetic process"/>
    <property type="evidence" value="ECO:0007669"/>
    <property type="project" value="UniProtKB-UniRule"/>
</dbReference>
<accession>A0A3R9QUL8</accession>
<feature type="binding site" evidence="17">
    <location>
        <begin position="106"/>
        <end position="110"/>
    </location>
    <ligand>
        <name>NAD(+)</name>
        <dbReference type="ChEBI" id="CHEBI:57540"/>
    </ligand>
</feature>
<name>A0A3R9QUL8_9BACI</name>
<dbReference type="GO" id="GO:0005737">
    <property type="term" value="C:cytoplasm"/>
    <property type="evidence" value="ECO:0007669"/>
    <property type="project" value="UniProtKB-SubCell"/>
</dbReference>
<feature type="binding site" evidence="17">
    <location>
        <position position="264"/>
    </location>
    <ligand>
        <name>Zn(2+)</name>
        <dbReference type="ChEBI" id="CHEBI:29105"/>
    </ligand>
</feature>
<dbReference type="InterPro" id="IPR016037">
    <property type="entry name" value="DHQ_synth_AroB"/>
</dbReference>
<dbReference type="InterPro" id="IPR050071">
    <property type="entry name" value="Dehydroquinate_synthase"/>
</dbReference>
<gene>
    <name evidence="17" type="primary">aroB</name>
    <name evidence="20" type="ORF">D7Z54_08965</name>
</gene>
<evidence type="ECO:0000313" key="20">
    <source>
        <dbReference type="EMBL" id="RSL33811.1"/>
    </source>
</evidence>
<keyword evidence="8 17" id="KW-0963">Cytoplasm</keyword>
<evidence type="ECO:0000256" key="9">
    <source>
        <dbReference type="ARBA" id="ARBA00022605"/>
    </source>
</evidence>
<dbReference type="PIRSF" id="PIRSF001455">
    <property type="entry name" value="DHQ_synth"/>
    <property type="match status" value="1"/>
</dbReference>
<evidence type="ECO:0000256" key="5">
    <source>
        <dbReference type="ARBA" id="ARBA00005412"/>
    </source>
</evidence>
<dbReference type="GO" id="GO:0000166">
    <property type="term" value="F:nucleotide binding"/>
    <property type="evidence" value="ECO:0007669"/>
    <property type="project" value="UniProtKB-KW"/>
</dbReference>
<evidence type="ECO:0000256" key="4">
    <source>
        <dbReference type="ARBA" id="ARBA00004661"/>
    </source>
</evidence>
<dbReference type="Pfam" id="PF24621">
    <property type="entry name" value="DHQS_C"/>
    <property type="match status" value="1"/>
</dbReference>
<keyword evidence="15 17" id="KW-0456">Lyase</keyword>
<dbReference type="EC" id="4.2.3.4" evidence="6 17"/>
<keyword evidence="9 17" id="KW-0028">Amino-acid biosynthesis</keyword>
<keyword evidence="16 17" id="KW-0170">Cobalt</keyword>
<evidence type="ECO:0000256" key="1">
    <source>
        <dbReference type="ARBA" id="ARBA00001393"/>
    </source>
</evidence>
<evidence type="ECO:0000256" key="16">
    <source>
        <dbReference type="ARBA" id="ARBA00023285"/>
    </source>
</evidence>
<comment type="caution">
    <text evidence="20">The sequence shown here is derived from an EMBL/GenBank/DDBJ whole genome shotgun (WGS) entry which is preliminary data.</text>
</comment>
<reference evidence="20 21" key="1">
    <citation type="submission" date="2018-10" db="EMBL/GenBank/DDBJ databases">
        <title>Draft genome sequence of Bacillus salarius IM0101, isolated from a hypersaline soil in Inner Mongolia, China.</title>
        <authorList>
            <person name="Yamprayoonswat W."/>
            <person name="Boonvisut S."/>
            <person name="Jumpathong W."/>
            <person name="Sittihan S."/>
            <person name="Ruangsuj P."/>
            <person name="Wanthongcharoen S."/>
            <person name="Thongpramul N."/>
            <person name="Pimmason S."/>
            <person name="Yu B."/>
            <person name="Yasawong M."/>
        </authorList>
    </citation>
    <scope>NUCLEOTIDE SEQUENCE [LARGE SCALE GENOMIC DNA]</scope>
    <source>
        <strain evidence="20 21">IM0101</strain>
    </source>
</reference>
<dbReference type="GO" id="GO:0046872">
    <property type="term" value="F:metal ion binding"/>
    <property type="evidence" value="ECO:0007669"/>
    <property type="project" value="UniProtKB-KW"/>
</dbReference>
<dbReference type="SUPFAM" id="SSF56796">
    <property type="entry name" value="Dehydroquinate synthase-like"/>
    <property type="match status" value="1"/>
</dbReference>
<evidence type="ECO:0000256" key="17">
    <source>
        <dbReference type="HAMAP-Rule" id="MF_00110"/>
    </source>
</evidence>
<comment type="cofactor">
    <cofactor evidence="17">
        <name>Co(2+)</name>
        <dbReference type="ChEBI" id="CHEBI:48828"/>
    </cofactor>
    <cofactor evidence="17">
        <name>Zn(2+)</name>
        <dbReference type="ChEBI" id="CHEBI:29105"/>
    </cofactor>
    <text evidence="17">Binds 1 divalent metal cation per subunit. Can use either Co(2+) or Zn(2+).</text>
</comment>
<comment type="catalytic activity">
    <reaction evidence="1 17">
        <text>7-phospho-2-dehydro-3-deoxy-D-arabino-heptonate = 3-dehydroquinate + phosphate</text>
        <dbReference type="Rhea" id="RHEA:21968"/>
        <dbReference type="ChEBI" id="CHEBI:32364"/>
        <dbReference type="ChEBI" id="CHEBI:43474"/>
        <dbReference type="ChEBI" id="CHEBI:58394"/>
        <dbReference type="EC" id="4.2.3.4"/>
    </reaction>
</comment>
<evidence type="ECO:0000256" key="14">
    <source>
        <dbReference type="ARBA" id="ARBA00023141"/>
    </source>
</evidence>
<keyword evidence="11 17" id="KW-0547">Nucleotide-binding</keyword>
<feature type="domain" description="3-dehydroquinate synthase C-terminal" evidence="19">
    <location>
        <begin position="181"/>
        <end position="324"/>
    </location>
</feature>
<dbReference type="EMBL" id="RBVX01000006">
    <property type="protein sequence ID" value="RSL33811.1"/>
    <property type="molecule type" value="Genomic_DNA"/>
</dbReference>
<evidence type="ECO:0000256" key="10">
    <source>
        <dbReference type="ARBA" id="ARBA00022723"/>
    </source>
</evidence>
<comment type="function">
    <text evidence="17">Catalyzes the conversion of 3-deoxy-D-arabino-heptulosonate 7-phosphate (DAHP) to dehydroquinate (DHQ).</text>
</comment>
<evidence type="ECO:0000256" key="12">
    <source>
        <dbReference type="ARBA" id="ARBA00022833"/>
    </source>
</evidence>
<proteinExistence type="inferred from homology"/>
<dbReference type="PANTHER" id="PTHR43622:SF7">
    <property type="entry name" value="3-DEHYDROQUINATE SYNTHASE, CHLOROPLASTIC"/>
    <property type="match status" value="1"/>
</dbReference>
<dbReference type="Pfam" id="PF01761">
    <property type="entry name" value="DHQ_synthase"/>
    <property type="match status" value="1"/>
</dbReference>
<keyword evidence="14 17" id="KW-0057">Aromatic amino acid biosynthesis</keyword>
<dbReference type="Gene3D" id="1.20.1090.10">
    <property type="entry name" value="Dehydroquinate synthase-like - alpha domain"/>
    <property type="match status" value="1"/>
</dbReference>
<evidence type="ECO:0000256" key="6">
    <source>
        <dbReference type="ARBA" id="ARBA00013031"/>
    </source>
</evidence>
<evidence type="ECO:0000256" key="13">
    <source>
        <dbReference type="ARBA" id="ARBA00023027"/>
    </source>
</evidence>
<dbReference type="Gene3D" id="3.40.50.1970">
    <property type="match status" value="1"/>
</dbReference>
<organism evidence="20 21">
    <name type="scientific">Salibacterium salarium</name>
    <dbReference type="NCBI Taxonomy" id="284579"/>
    <lineage>
        <taxon>Bacteria</taxon>
        <taxon>Bacillati</taxon>
        <taxon>Bacillota</taxon>
        <taxon>Bacilli</taxon>
        <taxon>Bacillales</taxon>
        <taxon>Bacillaceae</taxon>
    </lineage>
</organism>
<comment type="pathway">
    <text evidence="4 17">Metabolic intermediate biosynthesis; chorismate biosynthesis; chorismate from D-erythrose 4-phosphate and phosphoenolpyruvate: step 2/7.</text>
</comment>
<dbReference type="AlphaFoldDB" id="A0A3R9QUL8"/>
<sequence length="364" mass="40423">MEQLLVETPSLTYPVYIGENIRRHSAELLKPLLSKKSRALIITDSKVGALYGEELEKTLETILPTSLFTLPEGEQSKSIEAYEKGLTACIEENLDRHSVIVAFGGGVVGDLAGFVAATYMRGVSFVQMPTTLLAQDSSVGGKTGINHRLGKNLIGAFHQPEAVVYDTKTLETLSDNEWRSGFAEMIKHAYIKDPEFLHWLKSNVSTTEDMKNSKLLQFLKRSIAIKAEIVKTDEKEAGIRAFLNFGHTLGHALEKVSGYGQITHGEGVAAGMIFAMRLSNYLELSEWDINNEKKWLQQLGYPIDAPTLYSPETLINAMKMDKKSNAGKLTFVLTEKPGVPFLQTVNESDILFLLKEYKKGGDFQ</sequence>
<evidence type="ECO:0000256" key="8">
    <source>
        <dbReference type="ARBA" id="ARBA00022490"/>
    </source>
</evidence>
<dbReference type="InterPro" id="IPR056179">
    <property type="entry name" value="DHQS_C"/>
</dbReference>
<comment type="cofactor">
    <cofactor evidence="2 17">
        <name>NAD(+)</name>
        <dbReference type="ChEBI" id="CHEBI:57540"/>
    </cofactor>
</comment>
<feature type="binding site" evidence="17">
    <location>
        <begin position="72"/>
        <end position="77"/>
    </location>
    <ligand>
        <name>NAD(+)</name>
        <dbReference type="ChEBI" id="CHEBI:57540"/>
    </ligand>
</feature>
<dbReference type="OrthoDB" id="9806583at2"/>